<keyword evidence="9" id="KW-1185">Reference proteome</keyword>
<keyword evidence="6 7" id="KW-0472">Membrane</keyword>
<feature type="transmembrane region" description="Helical" evidence="7">
    <location>
        <begin position="896"/>
        <end position="917"/>
    </location>
</feature>
<feature type="transmembrane region" description="Helical" evidence="7">
    <location>
        <begin position="288"/>
        <end position="308"/>
    </location>
</feature>
<sequence>MATGKMRFVPTEKPKKIWLLDERQLEDFAILDHHKHSSLGILATQTLDYDPYASSYAKPSEFDDGDGALRSGETLKLLSLEAVGLLSQYSGVGILFNTFPALAYPVFQNYLHMQGYQVSSYTALINLGWSFKIFFGVLSDCIPIFGLQRRPYIILGWVICAACCAAMAFMPFAAPYYGSHTVAGRPRENLTDTEIAKYINTEAPRSSGLIIVLSMVASLGYVMAVTACDAMAVQYAQREPLEARGRMQTTMYFVRDFSGMVPQILVGFCMNDYRYGGSFDWAISPSTVYGILLIPCGVCILTATFLMVEEKVLVLHFSQYLKNLWQLMQLRVMWQFCAFQLLNQAFIAFDTTVSSPIASTLLHVQPVADQSFTVLGIFLYTGTMFSIGRFALNWDWHRTVIAHTVLLVAIDASFKLPVVWGAMDSEYYYLAGRTLLQLPTAFLFLFTTYCIVEVADVGNEGAVYALVTSCANIAVPVATFFFKTVDSFFAVTIADIARNDTSTKWQLSYCYFIAYAVKLLSLVWLVLLPRQKAHVQLLKRSGSRSRSMGITMVVVMSVCLLGVIVTNLLAIFPSTTCLRIAGGSGPVGEWVAIESDSQSDLESCQSDYGSGLRAGEPVLISSASVRALLAQYAGVGLLQSALLSLSTPVFDNRFHLREYQLAAYCVLVTVGWGLRVAIGLLSDCLPIWGLHRRPYMVLGWTLCAASCLAMALTPLPATLPTTAPFTASISAKTTNFFLMMSVFAGVGCVIVLAAADAMVVALAQTERIWTRGRLQTLSYATRLFATAVPQVFIGVGIMGSNNGTSFGWAPSPTIVYYMLSFASIATGLTAIVWMHEPAVLPRSRRQYLSNLWHLLQQRVLWQLGAYQLLSLTFFSFDSTATFVSKSVEIERLSSQLWDLGGILMVVGAMIFMSNFGLAYDWRRIVALHTVIYIVVDASVKISIIWNGTRDPYIYLVSRELLKVPRAVLLLPPVYCIVEVADIGTEGAVAAFIATSAGLATPLAVALTRATEASWVVKDTADTAEMRWRATYSYILAYGVKLLSLAWLVLLPRQKAHVLQLKLHGGSSRLGGGLLTIGLILLLSYVVASNFPALFDSTDRPLLPGTFCCP</sequence>
<feature type="transmembrane region" description="Helical" evidence="7">
    <location>
        <begin position="549"/>
        <end position="572"/>
    </location>
</feature>
<protein>
    <submittedName>
        <fullName evidence="8">Transmembrane protein</fullName>
    </submittedName>
</protein>
<feature type="transmembrane region" description="Helical" evidence="7">
    <location>
        <begin position="372"/>
        <end position="392"/>
    </location>
</feature>
<feature type="transmembrane region" description="Helical" evidence="7">
    <location>
        <begin position="154"/>
        <end position="177"/>
    </location>
</feature>
<proteinExistence type="inferred from homology"/>
<feature type="transmembrane region" description="Helical" evidence="7">
    <location>
        <begin position="462"/>
        <end position="482"/>
    </location>
</feature>
<comment type="similarity">
    <text evidence="2">Belongs to the major facilitator superfamily. Folate-biopterin transporter (TC 2.A.71) family.</text>
</comment>
<feature type="transmembrane region" description="Helical" evidence="7">
    <location>
        <begin position="435"/>
        <end position="455"/>
    </location>
</feature>
<dbReference type="PANTHER" id="PTHR31585">
    <property type="entry name" value="FOLATE-BIOPTERIN TRANSPORTER 1, CHLOROPLASTIC"/>
    <property type="match status" value="1"/>
</dbReference>
<comment type="caution">
    <text evidence="8">The sequence shown here is derived from an EMBL/GenBank/DDBJ whole genome shotgun (WGS) entry which is preliminary data.</text>
</comment>
<dbReference type="Pfam" id="PF03092">
    <property type="entry name" value="BT1"/>
    <property type="match status" value="2"/>
</dbReference>
<dbReference type="AlphaFoldDB" id="A0A1V9Z0I5"/>
<dbReference type="Proteomes" id="UP000243579">
    <property type="component" value="Unassembled WGS sequence"/>
</dbReference>
<name>A0A1V9Z0I5_ACHHY</name>
<feature type="transmembrane region" description="Helical" evidence="7">
    <location>
        <begin position="661"/>
        <end position="685"/>
    </location>
</feature>
<organism evidence="8 9">
    <name type="scientific">Achlya hypogyna</name>
    <name type="common">Oomycete</name>
    <name type="synonym">Protoachlya hypogyna</name>
    <dbReference type="NCBI Taxonomy" id="1202772"/>
    <lineage>
        <taxon>Eukaryota</taxon>
        <taxon>Sar</taxon>
        <taxon>Stramenopiles</taxon>
        <taxon>Oomycota</taxon>
        <taxon>Saprolegniomycetes</taxon>
        <taxon>Saprolegniales</taxon>
        <taxon>Achlyaceae</taxon>
        <taxon>Achlya</taxon>
    </lineage>
</organism>
<dbReference type="InterPro" id="IPR036259">
    <property type="entry name" value="MFS_trans_sf"/>
</dbReference>
<feature type="transmembrane region" description="Helical" evidence="7">
    <location>
        <begin position="737"/>
        <end position="762"/>
    </location>
</feature>
<dbReference type="PANTHER" id="PTHR31585:SF5">
    <property type="entry name" value="RNA-BINDING S4 DOMAIN-CONTAINING PROTEIN"/>
    <property type="match status" value="1"/>
</dbReference>
<evidence type="ECO:0000256" key="6">
    <source>
        <dbReference type="ARBA" id="ARBA00023136"/>
    </source>
</evidence>
<dbReference type="InterPro" id="IPR039309">
    <property type="entry name" value="BT1"/>
</dbReference>
<feature type="transmembrane region" description="Helical" evidence="7">
    <location>
        <begin position="209"/>
        <end position="232"/>
    </location>
</feature>
<dbReference type="GO" id="GO:0016020">
    <property type="term" value="C:membrane"/>
    <property type="evidence" value="ECO:0007669"/>
    <property type="project" value="UniProtKB-SubCell"/>
</dbReference>
<gene>
    <name evidence="8" type="ORF">ACHHYP_04706</name>
</gene>
<feature type="transmembrane region" description="Helical" evidence="7">
    <location>
        <begin position="1031"/>
        <end position="1050"/>
    </location>
</feature>
<keyword evidence="4 7" id="KW-0812">Transmembrane</keyword>
<dbReference type="OrthoDB" id="70542at2759"/>
<evidence type="ECO:0000256" key="1">
    <source>
        <dbReference type="ARBA" id="ARBA00004141"/>
    </source>
</evidence>
<feature type="transmembrane region" description="Helical" evidence="7">
    <location>
        <begin position="506"/>
        <end position="528"/>
    </location>
</feature>
<evidence type="ECO:0000256" key="4">
    <source>
        <dbReference type="ARBA" id="ARBA00022692"/>
    </source>
</evidence>
<accession>A0A1V9Z0I5</accession>
<feature type="transmembrane region" description="Helical" evidence="7">
    <location>
        <begin position="924"/>
        <end position="945"/>
    </location>
</feature>
<evidence type="ECO:0000313" key="9">
    <source>
        <dbReference type="Proteomes" id="UP000243579"/>
    </source>
</evidence>
<comment type="subcellular location">
    <subcellularLocation>
        <location evidence="1">Membrane</location>
        <topology evidence="1">Multi-pass membrane protein</topology>
    </subcellularLocation>
</comment>
<feature type="transmembrane region" description="Helical" evidence="7">
    <location>
        <begin position="697"/>
        <end position="717"/>
    </location>
</feature>
<evidence type="ECO:0000256" key="5">
    <source>
        <dbReference type="ARBA" id="ARBA00022989"/>
    </source>
</evidence>
<dbReference type="STRING" id="1202772.A0A1V9Z0I5"/>
<dbReference type="EMBL" id="JNBR01000535">
    <property type="protein sequence ID" value="OQR91407.1"/>
    <property type="molecule type" value="Genomic_DNA"/>
</dbReference>
<feature type="transmembrane region" description="Helical" evidence="7">
    <location>
        <begin position="404"/>
        <end position="423"/>
    </location>
</feature>
<feature type="transmembrane region" description="Helical" evidence="7">
    <location>
        <begin position="1071"/>
        <end position="1094"/>
    </location>
</feature>
<dbReference type="Gene3D" id="1.20.1250.20">
    <property type="entry name" value="MFS general substrate transporter like domains"/>
    <property type="match status" value="1"/>
</dbReference>
<keyword evidence="3" id="KW-0813">Transport</keyword>
<evidence type="ECO:0000256" key="2">
    <source>
        <dbReference type="ARBA" id="ARBA00007015"/>
    </source>
</evidence>
<keyword evidence="5 7" id="KW-1133">Transmembrane helix</keyword>
<feature type="transmembrane region" description="Helical" evidence="7">
    <location>
        <begin position="855"/>
        <end position="876"/>
    </location>
</feature>
<evidence type="ECO:0000256" key="3">
    <source>
        <dbReference type="ARBA" id="ARBA00022448"/>
    </source>
</evidence>
<dbReference type="SUPFAM" id="SSF103473">
    <property type="entry name" value="MFS general substrate transporter"/>
    <property type="match status" value="2"/>
</dbReference>
<evidence type="ECO:0000256" key="7">
    <source>
        <dbReference type="SAM" id="Phobius"/>
    </source>
</evidence>
<feature type="transmembrane region" description="Helical" evidence="7">
    <location>
        <begin position="86"/>
        <end position="107"/>
    </location>
</feature>
<feature type="transmembrane region" description="Helical" evidence="7">
    <location>
        <begin position="127"/>
        <end position="147"/>
    </location>
</feature>
<reference evidence="8 9" key="1">
    <citation type="journal article" date="2014" name="Genome Biol. Evol.">
        <title>The secreted proteins of Achlya hypogyna and Thraustotheca clavata identify the ancestral oomycete secretome and reveal gene acquisitions by horizontal gene transfer.</title>
        <authorList>
            <person name="Misner I."/>
            <person name="Blouin N."/>
            <person name="Leonard G."/>
            <person name="Richards T.A."/>
            <person name="Lane C.E."/>
        </authorList>
    </citation>
    <scope>NUCLEOTIDE SEQUENCE [LARGE SCALE GENOMIC DNA]</scope>
    <source>
        <strain evidence="8 9">ATCC 48635</strain>
    </source>
</reference>
<evidence type="ECO:0000313" key="8">
    <source>
        <dbReference type="EMBL" id="OQR91407.1"/>
    </source>
</evidence>
<feature type="transmembrane region" description="Helical" evidence="7">
    <location>
        <begin position="814"/>
        <end position="834"/>
    </location>
</feature>
<feature type="transmembrane region" description="Helical" evidence="7">
    <location>
        <begin position="783"/>
        <end position="802"/>
    </location>
</feature>